<evidence type="ECO:0000256" key="1">
    <source>
        <dbReference type="ARBA" id="ARBA00022499"/>
    </source>
</evidence>
<keyword evidence="4" id="KW-0233">DNA recombination</keyword>
<comment type="caution">
    <text evidence="7">The sequence shown here is derived from an EMBL/GenBank/DDBJ whole genome shotgun (WGS) entry which is preliminary data.</text>
</comment>
<evidence type="ECO:0000256" key="5">
    <source>
        <dbReference type="SAM" id="MobiDB-lite"/>
    </source>
</evidence>
<evidence type="ECO:0000256" key="3">
    <source>
        <dbReference type="ARBA" id="ARBA00022843"/>
    </source>
</evidence>
<protein>
    <recommendedName>
        <fullName evidence="6">ZMYM2-like/QRICH1 C-terminal domain-containing protein</fullName>
    </recommendedName>
</protein>
<sequence>MSERFVDVGSVDNFIAEQENKATLQKTQRDVKLLQTFLGTRNELRKVEEIPALELNEYICEFIISVRTKDGKDYEPSSLRSLLASFERHLKKNSYSASIVNDLVFEKTRKVLMSKQKELKKKGKGNKPNASIALTSDELNTLYEKGLLGTRNPEALLNTLWLNNTMHFGLRGCKEHRDMCWGDVKLKETADGKEYFEFNERQTKTRTGSDCRDIRAMPPKMFATDGSEKDSIVVYKLYAQKRPEKMNEDDFPFYLAFNNNLKAESLQTKEWFKAGPVGINKLNGLMKTMAQKAGINNERHRNHSGRKTMIQTLSENDIPPTHIAQLSGHKNLKSIENYSKVSTKQQMKMSQVLSSVVAGTATKTSSYEKANPTISPSTSESQQSMALFSGAVIEGGNFSININTVNQSPKLTLEESSPPEALPWWKRLRPLEDSDDE</sequence>
<dbReference type="InterPro" id="IPR021893">
    <property type="entry name" value="ZMYM2-like_C"/>
</dbReference>
<feature type="domain" description="ZMYM2-like/QRICH1 C-terminal" evidence="6">
    <location>
        <begin position="138"/>
        <end position="288"/>
    </location>
</feature>
<keyword evidence="2" id="KW-0597">Phosphoprotein</keyword>
<dbReference type="PANTHER" id="PTHR46963:SF4">
    <property type="entry name" value="HYPOTHETICAL PROTEIN MGC115716"/>
    <property type="match status" value="1"/>
</dbReference>
<evidence type="ECO:0000313" key="8">
    <source>
        <dbReference type="Proteomes" id="UP001159405"/>
    </source>
</evidence>
<dbReference type="Gene3D" id="1.10.443.10">
    <property type="entry name" value="Intergrase catalytic core"/>
    <property type="match status" value="1"/>
</dbReference>
<evidence type="ECO:0000313" key="7">
    <source>
        <dbReference type="EMBL" id="CAH3152537.1"/>
    </source>
</evidence>
<dbReference type="Proteomes" id="UP001159405">
    <property type="component" value="Unassembled WGS sequence"/>
</dbReference>
<evidence type="ECO:0000259" key="6">
    <source>
        <dbReference type="Pfam" id="PF12012"/>
    </source>
</evidence>
<gene>
    <name evidence="7" type="ORF">PLOB_00049130</name>
</gene>
<dbReference type="InterPro" id="IPR042838">
    <property type="entry name" value="KIAA1958"/>
</dbReference>
<dbReference type="EMBL" id="CALNXK010000094">
    <property type="protein sequence ID" value="CAH3152537.1"/>
    <property type="molecule type" value="Genomic_DNA"/>
</dbReference>
<evidence type="ECO:0000256" key="2">
    <source>
        <dbReference type="ARBA" id="ARBA00022553"/>
    </source>
</evidence>
<dbReference type="SUPFAM" id="SSF56349">
    <property type="entry name" value="DNA breaking-rejoining enzymes"/>
    <property type="match status" value="1"/>
</dbReference>
<keyword evidence="3" id="KW-0832">Ubl conjugation</keyword>
<feature type="region of interest" description="Disordered" evidence="5">
    <location>
        <begin position="363"/>
        <end position="382"/>
    </location>
</feature>
<reference evidence="7 8" key="1">
    <citation type="submission" date="2022-05" db="EMBL/GenBank/DDBJ databases">
        <authorList>
            <consortium name="Genoscope - CEA"/>
            <person name="William W."/>
        </authorList>
    </citation>
    <scope>NUCLEOTIDE SEQUENCE [LARGE SCALE GENOMIC DNA]</scope>
</reference>
<organism evidence="7 8">
    <name type="scientific">Porites lobata</name>
    <dbReference type="NCBI Taxonomy" id="104759"/>
    <lineage>
        <taxon>Eukaryota</taxon>
        <taxon>Metazoa</taxon>
        <taxon>Cnidaria</taxon>
        <taxon>Anthozoa</taxon>
        <taxon>Hexacorallia</taxon>
        <taxon>Scleractinia</taxon>
        <taxon>Fungiina</taxon>
        <taxon>Poritidae</taxon>
        <taxon>Porites</taxon>
    </lineage>
</organism>
<dbReference type="PANTHER" id="PTHR46963">
    <property type="entry name" value="SIMILAR TO RIKEN CDNA E130308A19"/>
    <property type="match status" value="1"/>
</dbReference>
<evidence type="ECO:0000256" key="4">
    <source>
        <dbReference type="ARBA" id="ARBA00023172"/>
    </source>
</evidence>
<accession>A0ABN8PX48</accession>
<dbReference type="InterPro" id="IPR013762">
    <property type="entry name" value="Integrase-like_cat_sf"/>
</dbReference>
<keyword evidence="1" id="KW-1017">Isopeptide bond</keyword>
<keyword evidence="8" id="KW-1185">Reference proteome</keyword>
<proteinExistence type="predicted"/>
<name>A0ABN8PX48_9CNID</name>
<dbReference type="Pfam" id="PF12012">
    <property type="entry name" value="DUF3504"/>
    <property type="match status" value="1"/>
</dbReference>
<dbReference type="InterPro" id="IPR011010">
    <property type="entry name" value="DNA_brk_join_enz"/>
</dbReference>